<dbReference type="GO" id="GO:0000287">
    <property type="term" value="F:magnesium ion binding"/>
    <property type="evidence" value="ECO:0007669"/>
    <property type="project" value="InterPro"/>
</dbReference>
<dbReference type="Pfam" id="PF01926">
    <property type="entry name" value="MMR_HSR1"/>
    <property type="match status" value="1"/>
</dbReference>
<keyword evidence="6 8" id="KW-0460">Magnesium</keyword>
<dbReference type="InterPro" id="IPR031167">
    <property type="entry name" value="G_OBG"/>
</dbReference>
<feature type="domain" description="OBG-type G" evidence="9">
    <location>
        <begin position="157"/>
        <end position="323"/>
    </location>
</feature>
<feature type="domain" description="Obg" evidence="10">
    <location>
        <begin position="1"/>
        <end position="156"/>
    </location>
</feature>
<evidence type="ECO:0000313" key="11">
    <source>
        <dbReference type="EMBL" id="OGD62008.1"/>
    </source>
</evidence>
<evidence type="ECO:0000256" key="1">
    <source>
        <dbReference type="ARBA" id="ARBA00007699"/>
    </source>
</evidence>
<dbReference type="EC" id="3.6.5.-" evidence="8"/>
<evidence type="ECO:0000256" key="6">
    <source>
        <dbReference type="ARBA" id="ARBA00022842"/>
    </source>
</evidence>
<comment type="caution">
    <text evidence="11">The sequence shown here is derived from an EMBL/GenBank/DDBJ whole genome shotgun (WGS) entry which is preliminary data.</text>
</comment>
<feature type="binding site" evidence="8">
    <location>
        <begin position="305"/>
        <end position="307"/>
    </location>
    <ligand>
        <name>GTP</name>
        <dbReference type="ChEBI" id="CHEBI:37565"/>
    </ligand>
</feature>
<evidence type="ECO:0000256" key="4">
    <source>
        <dbReference type="ARBA" id="ARBA00022741"/>
    </source>
</evidence>
<dbReference type="InterPro" id="IPR006074">
    <property type="entry name" value="GTP1-OBG_CS"/>
</dbReference>
<evidence type="ECO:0000256" key="2">
    <source>
        <dbReference type="ARBA" id="ARBA00022490"/>
    </source>
</evidence>
<dbReference type="Pfam" id="PF01018">
    <property type="entry name" value="GTP1_OBG"/>
    <property type="match status" value="1"/>
</dbReference>
<comment type="subcellular location">
    <subcellularLocation>
        <location evidence="8">Cytoplasm</location>
    </subcellularLocation>
</comment>
<dbReference type="NCBIfam" id="NF008956">
    <property type="entry name" value="PRK12299.1"/>
    <property type="match status" value="1"/>
</dbReference>
<sequence length="323" mass="35075">MFIDEAKISVKAGKGGDGVVSFRRERYEPKGGPDGGDGGDGGSVIIQADRNLSDLSLFNRIKKFSAENGQNGMTKKMKGKDGEDLVLKVPLGTQVFEEDILVEDILKHDQRIILAEGGRGGWGNQHFATSIKQAPKWSKQGLAGQARLLRMELKTIADIGLVGLPNAGKSTLLSVLTSARPKIANYPFTTLAPNLGAIKAKDRTIIIADIPGLIEGASLGKGLGDKFLRHIERTKTILHIIDASSDNIKQDYKIIRTELALFSRKLAKKREIVVLNKSDIVSAEEIKKKQRLLSRLTKSNVISVSSATKEGINDLSNLLLVSE</sequence>
<evidence type="ECO:0000256" key="8">
    <source>
        <dbReference type="HAMAP-Rule" id="MF_01454"/>
    </source>
</evidence>
<feature type="binding site" evidence="8">
    <location>
        <begin position="209"/>
        <end position="212"/>
    </location>
    <ligand>
        <name>GTP</name>
        <dbReference type="ChEBI" id="CHEBI:37565"/>
    </ligand>
</feature>
<evidence type="ECO:0000256" key="7">
    <source>
        <dbReference type="ARBA" id="ARBA00023134"/>
    </source>
</evidence>
<feature type="binding site" evidence="8">
    <location>
        <begin position="163"/>
        <end position="170"/>
    </location>
    <ligand>
        <name>GTP</name>
        <dbReference type="ChEBI" id="CHEBI:37565"/>
    </ligand>
</feature>
<dbReference type="Gene3D" id="2.70.210.12">
    <property type="entry name" value="GTP1/OBG domain"/>
    <property type="match status" value="1"/>
</dbReference>
<feature type="binding site" evidence="8">
    <location>
        <position position="190"/>
    </location>
    <ligand>
        <name>Mg(2+)</name>
        <dbReference type="ChEBI" id="CHEBI:18420"/>
    </ligand>
</feature>
<keyword evidence="3 8" id="KW-0479">Metal-binding</keyword>
<dbReference type="Gene3D" id="3.40.50.300">
    <property type="entry name" value="P-loop containing nucleotide triphosphate hydrolases"/>
    <property type="match status" value="1"/>
</dbReference>
<keyword evidence="2 8" id="KW-0963">Cytoplasm</keyword>
<dbReference type="PROSITE" id="PS00905">
    <property type="entry name" value="GTP1_OBG"/>
    <property type="match status" value="1"/>
</dbReference>
<evidence type="ECO:0000259" key="10">
    <source>
        <dbReference type="PROSITE" id="PS51883"/>
    </source>
</evidence>
<dbReference type="GO" id="GO:0005525">
    <property type="term" value="F:GTP binding"/>
    <property type="evidence" value="ECO:0007669"/>
    <property type="project" value="UniProtKB-UniRule"/>
</dbReference>
<dbReference type="InterPro" id="IPR006073">
    <property type="entry name" value="GTP-bd"/>
</dbReference>
<feature type="binding site" evidence="8">
    <location>
        <begin position="276"/>
        <end position="279"/>
    </location>
    <ligand>
        <name>GTP</name>
        <dbReference type="ChEBI" id="CHEBI:37565"/>
    </ligand>
</feature>
<evidence type="ECO:0000259" key="9">
    <source>
        <dbReference type="PROSITE" id="PS51710"/>
    </source>
</evidence>
<dbReference type="STRING" id="1797472.A2215_04575"/>
<keyword evidence="7 8" id="KW-0342">GTP-binding</keyword>
<dbReference type="GO" id="GO:0005737">
    <property type="term" value="C:cytoplasm"/>
    <property type="evidence" value="ECO:0007669"/>
    <property type="project" value="UniProtKB-SubCell"/>
</dbReference>
<name>A0A1F5E3S7_9BACT</name>
<dbReference type="GO" id="GO:0003924">
    <property type="term" value="F:GTPase activity"/>
    <property type="evidence" value="ECO:0007669"/>
    <property type="project" value="UniProtKB-UniRule"/>
</dbReference>
<dbReference type="NCBIfam" id="NF008955">
    <property type="entry name" value="PRK12297.1"/>
    <property type="match status" value="1"/>
</dbReference>
<evidence type="ECO:0000313" key="12">
    <source>
        <dbReference type="Proteomes" id="UP000178583"/>
    </source>
</evidence>
<dbReference type="NCBIfam" id="TIGR02729">
    <property type="entry name" value="Obg_CgtA"/>
    <property type="match status" value="1"/>
</dbReference>
<dbReference type="PROSITE" id="PS51710">
    <property type="entry name" value="G_OBG"/>
    <property type="match status" value="1"/>
</dbReference>
<comment type="function">
    <text evidence="8">An essential GTPase which binds GTP, GDP and possibly (p)ppGpp with moderate affinity, with high nucleotide exchange rates and a fairly low GTP hydrolysis rate. Plays a role in control of the cell cycle, stress response, ribosome biogenesis and in those bacteria that undergo differentiation, in morphogenesis control.</text>
</comment>
<dbReference type="PRINTS" id="PR00326">
    <property type="entry name" value="GTP1OBG"/>
</dbReference>
<proteinExistence type="inferred from homology"/>
<dbReference type="InterPro" id="IPR014100">
    <property type="entry name" value="GTP-bd_Obg/CgtA"/>
</dbReference>
<feature type="binding site" evidence="8">
    <location>
        <position position="170"/>
    </location>
    <ligand>
        <name>Mg(2+)</name>
        <dbReference type="ChEBI" id="CHEBI:18420"/>
    </ligand>
</feature>
<protein>
    <recommendedName>
        <fullName evidence="8">GTPase Obg</fullName>
        <ecNumber evidence="8">3.6.5.-</ecNumber>
    </recommendedName>
    <alternativeName>
        <fullName evidence="8">GTP-binding protein Obg</fullName>
    </alternativeName>
</protein>
<dbReference type="PIRSF" id="PIRSF002401">
    <property type="entry name" value="GTP_bd_Obg/CgtA"/>
    <property type="match status" value="1"/>
</dbReference>
<gene>
    <name evidence="8" type="primary">obg</name>
    <name evidence="11" type="ORF">A2215_04575</name>
</gene>
<dbReference type="SUPFAM" id="SSF52540">
    <property type="entry name" value="P-loop containing nucleoside triphosphate hydrolases"/>
    <property type="match status" value="1"/>
</dbReference>
<organism evidence="11 12">
    <name type="scientific">Candidatus Berkelbacteria bacterium RIFOXYA2_FULL_43_10</name>
    <dbReference type="NCBI Taxonomy" id="1797472"/>
    <lineage>
        <taxon>Bacteria</taxon>
        <taxon>Candidatus Berkelbacteria</taxon>
    </lineage>
</organism>
<dbReference type="InterPro" id="IPR006169">
    <property type="entry name" value="GTP1_OBG_dom"/>
</dbReference>
<dbReference type="Proteomes" id="UP000178583">
    <property type="component" value="Unassembled WGS sequence"/>
</dbReference>
<dbReference type="NCBIfam" id="TIGR00231">
    <property type="entry name" value="small_GTP"/>
    <property type="match status" value="1"/>
</dbReference>
<evidence type="ECO:0000256" key="3">
    <source>
        <dbReference type="ARBA" id="ARBA00022723"/>
    </source>
</evidence>
<dbReference type="InterPro" id="IPR036726">
    <property type="entry name" value="GTP1_OBG_dom_sf"/>
</dbReference>
<dbReference type="PANTHER" id="PTHR11702:SF31">
    <property type="entry name" value="MITOCHONDRIAL RIBOSOME-ASSOCIATED GTPASE 2"/>
    <property type="match status" value="1"/>
</dbReference>
<dbReference type="PROSITE" id="PS51883">
    <property type="entry name" value="OBG"/>
    <property type="match status" value="1"/>
</dbReference>
<comment type="cofactor">
    <cofactor evidence="8">
        <name>Mg(2+)</name>
        <dbReference type="ChEBI" id="CHEBI:18420"/>
    </cofactor>
</comment>
<dbReference type="AlphaFoldDB" id="A0A1F5E3S7"/>
<keyword evidence="4 8" id="KW-0547">Nucleotide-binding</keyword>
<reference evidence="11 12" key="1">
    <citation type="journal article" date="2016" name="Nat. Commun.">
        <title>Thousands of microbial genomes shed light on interconnected biogeochemical processes in an aquifer system.</title>
        <authorList>
            <person name="Anantharaman K."/>
            <person name="Brown C.T."/>
            <person name="Hug L.A."/>
            <person name="Sharon I."/>
            <person name="Castelle C.J."/>
            <person name="Probst A.J."/>
            <person name="Thomas B.C."/>
            <person name="Singh A."/>
            <person name="Wilkins M.J."/>
            <person name="Karaoz U."/>
            <person name="Brodie E.L."/>
            <person name="Williams K.H."/>
            <person name="Hubbard S.S."/>
            <person name="Banfield J.F."/>
        </authorList>
    </citation>
    <scope>NUCLEOTIDE SEQUENCE [LARGE SCALE GENOMIC DNA]</scope>
</reference>
<feature type="binding site" evidence="8">
    <location>
        <begin position="188"/>
        <end position="192"/>
    </location>
    <ligand>
        <name>GTP</name>
        <dbReference type="ChEBI" id="CHEBI:37565"/>
    </ligand>
</feature>
<dbReference type="SUPFAM" id="SSF82051">
    <property type="entry name" value="Obg GTP-binding protein N-terminal domain"/>
    <property type="match status" value="1"/>
</dbReference>
<dbReference type="GO" id="GO:0042254">
    <property type="term" value="P:ribosome biogenesis"/>
    <property type="evidence" value="ECO:0007669"/>
    <property type="project" value="UniProtKB-UniRule"/>
</dbReference>
<comment type="subunit">
    <text evidence="8">Monomer.</text>
</comment>
<dbReference type="InterPro" id="IPR045086">
    <property type="entry name" value="OBG_GTPase"/>
</dbReference>
<accession>A0A1F5E3S7</accession>
<evidence type="ECO:0000256" key="5">
    <source>
        <dbReference type="ARBA" id="ARBA00022801"/>
    </source>
</evidence>
<dbReference type="EMBL" id="MEZY01000056">
    <property type="protein sequence ID" value="OGD62008.1"/>
    <property type="molecule type" value="Genomic_DNA"/>
</dbReference>
<dbReference type="FunFam" id="2.70.210.12:FF:000001">
    <property type="entry name" value="GTPase Obg"/>
    <property type="match status" value="1"/>
</dbReference>
<keyword evidence="5 8" id="KW-0378">Hydrolase</keyword>
<dbReference type="PANTHER" id="PTHR11702">
    <property type="entry name" value="DEVELOPMENTALLY REGULATED GTP-BINDING PROTEIN-RELATED"/>
    <property type="match status" value="1"/>
</dbReference>
<dbReference type="CDD" id="cd01898">
    <property type="entry name" value="Obg"/>
    <property type="match status" value="1"/>
</dbReference>
<comment type="similarity">
    <text evidence="1 8">Belongs to the TRAFAC class OBG-HflX-like GTPase superfamily. OBG GTPase family.</text>
</comment>
<dbReference type="InterPro" id="IPR027417">
    <property type="entry name" value="P-loop_NTPase"/>
</dbReference>
<dbReference type="InterPro" id="IPR005225">
    <property type="entry name" value="Small_GTP-bd"/>
</dbReference>
<dbReference type="HAMAP" id="MF_01454">
    <property type="entry name" value="GTPase_Obg"/>
    <property type="match status" value="1"/>
</dbReference>